<dbReference type="GO" id="GO:0065002">
    <property type="term" value="P:intracellular protein transmembrane transport"/>
    <property type="evidence" value="ECO:0007669"/>
    <property type="project" value="TreeGrafter"/>
</dbReference>
<dbReference type="AlphaFoldDB" id="A0A4Q5HS33"/>
<evidence type="ECO:0000256" key="1">
    <source>
        <dbReference type="ARBA" id="ARBA00004141"/>
    </source>
</evidence>
<dbReference type="RefSeq" id="WP_130054170.1">
    <property type="nucleotide sequence ID" value="NZ_JBCJEN010000032.1"/>
</dbReference>
<evidence type="ECO:0000256" key="3">
    <source>
        <dbReference type="ARBA" id="ARBA00022989"/>
    </source>
</evidence>
<feature type="transmembrane region" description="Helical" evidence="5">
    <location>
        <begin position="134"/>
        <end position="158"/>
    </location>
</feature>
<dbReference type="HAMAP" id="MF_00902">
    <property type="entry name" value="TatC"/>
    <property type="match status" value="1"/>
</dbReference>
<dbReference type="GO" id="GO:0009977">
    <property type="term" value="F:proton motive force dependent protein transmembrane transporter activity"/>
    <property type="evidence" value="ECO:0007669"/>
    <property type="project" value="TreeGrafter"/>
</dbReference>
<comment type="subcellular location">
    <subcellularLocation>
        <location evidence="5">Cell membrane</location>
        <topology evidence="5">Multi-pass membrane protein</topology>
    </subcellularLocation>
    <subcellularLocation>
        <location evidence="1">Membrane</location>
        <topology evidence="1">Multi-pass membrane protein</topology>
    </subcellularLocation>
</comment>
<keyword evidence="5" id="KW-1003">Cell membrane</keyword>
<dbReference type="Pfam" id="PF00902">
    <property type="entry name" value="TatC"/>
    <property type="match status" value="1"/>
</dbReference>
<keyword evidence="2 5" id="KW-0812">Transmembrane</keyword>
<dbReference type="NCBIfam" id="TIGR00945">
    <property type="entry name" value="tatC"/>
    <property type="match status" value="1"/>
</dbReference>
<dbReference type="GO" id="GO:0033281">
    <property type="term" value="C:TAT protein transport complex"/>
    <property type="evidence" value="ECO:0007669"/>
    <property type="project" value="UniProtKB-UniRule"/>
</dbReference>
<dbReference type="GO" id="GO:0043953">
    <property type="term" value="P:protein transport by the Tat complex"/>
    <property type="evidence" value="ECO:0007669"/>
    <property type="project" value="UniProtKB-UniRule"/>
</dbReference>
<proteinExistence type="inferred from homology"/>
<comment type="caution">
    <text evidence="5">Lacks conserved residue(s) required for the propagation of feature annotation.</text>
</comment>
<keyword evidence="3 5" id="KW-1133">Transmembrane helix</keyword>
<organism evidence="7 8">
    <name type="scientific">Phocaeicola dorei</name>
    <dbReference type="NCBI Taxonomy" id="357276"/>
    <lineage>
        <taxon>Bacteria</taxon>
        <taxon>Pseudomonadati</taxon>
        <taxon>Bacteroidota</taxon>
        <taxon>Bacteroidia</taxon>
        <taxon>Bacteroidales</taxon>
        <taxon>Bacteroidaceae</taxon>
        <taxon>Phocaeicola</taxon>
    </lineage>
</organism>
<dbReference type="PANTHER" id="PTHR30371:SF0">
    <property type="entry name" value="SEC-INDEPENDENT PROTEIN TRANSLOCASE PROTEIN TATC, CHLOROPLASTIC-RELATED"/>
    <property type="match status" value="1"/>
</dbReference>
<evidence type="ECO:0000313" key="9">
    <source>
        <dbReference type="Proteomes" id="UP000481616"/>
    </source>
</evidence>
<protein>
    <recommendedName>
        <fullName evidence="5">Sec-independent protein translocase protein TatC</fullName>
    </recommendedName>
</protein>
<keyword evidence="5" id="KW-0653">Protein transport</keyword>
<dbReference type="PRINTS" id="PR01840">
    <property type="entry name" value="TATCFAMILY"/>
</dbReference>
<dbReference type="EMBL" id="VVYY01000012">
    <property type="protein sequence ID" value="KAA5396754.1"/>
    <property type="molecule type" value="Genomic_DNA"/>
</dbReference>
<evidence type="ECO:0000313" key="8">
    <source>
        <dbReference type="Proteomes" id="UP000441162"/>
    </source>
</evidence>
<feature type="transmembrane region" description="Helical" evidence="5">
    <location>
        <begin position="23"/>
        <end position="41"/>
    </location>
</feature>
<feature type="transmembrane region" description="Helical" evidence="5">
    <location>
        <begin position="216"/>
        <end position="233"/>
    </location>
</feature>
<keyword evidence="4 5" id="KW-0472">Membrane</keyword>
<keyword evidence="5" id="KW-0813">Transport</keyword>
<sequence length="268" mass="30998">MRHRENNQNLLTFSGHLEVLRKLLFRILGVTVCIAVIIFSLKNETFRILLAPSEWDFVTYRKIEYVMKLVVTDFHFDSFYVDLIATDLSSQFMTHLSTSLYLGLLGASPYILYELFRFVSPALYDSEKKYSIRMIAIVYLLFMLGVLMSYYVLFPISFHFLGTYSVSEKIHSTITLDSYISTFVTLTLLMGVVFQLPVISYFLGRMGIVDAKLMSYYRKHAFLIIMFVAAVITPPDLMTLILVTIPLYLLYEVSIRVVKIANKQIKTD</sequence>
<dbReference type="PANTHER" id="PTHR30371">
    <property type="entry name" value="SEC-INDEPENDENT PROTEIN TRANSLOCASE PROTEIN TATC"/>
    <property type="match status" value="1"/>
</dbReference>
<comment type="similarity">
    <text evidence="5">Belongs to the TatC family.</text>
</comment>
<evidence type="ECO:0000256" key="4">
    <source>
        <dbReference type="ARBA" id="ARBA00023136"/>
    </source>
</evidence>
<evidence type="ECO:0000256" key="2">
    <source>
        <dbReference type="ARBA" id="ARBA00022692"/>
    </source>
</evidence>
<reference evidence="8 9" key="1">
    <citation type="journal article" date="2019" name="Nat. Med.">
        <title>A library of human gut bacterial isolates paired with longitudinal multiomics data enables mechanistic microbiome research.</title>
        <authorList>
            <person name="Poyet M."/>
            <person name="Groussin M."/>
            <person name="Gibbons S.M."/>
            <person name="Avila-Pacheco J."/>
            <person name="Jiang X."/>
            <person name="Kearney S.M."/>
            <person name="Perrotta A.R."/>
            <person name="Berdy B."/>
            <person name="Zhao S."/>
            <person name="Lieberman T.D."/>
            <person name="Swanson P.K."/>
            <person name="Smith M."/>
            <person name="Roesemann S."/>
            <person name="Alexander J.E."/>
            <person name="Rich S.A."/>
            <person name="Livny J."/>
            <person name="Vlamakis H."/>
            <person name="Clish C."/>
            <person name="Bullock K."/>
            <person name="Deik A."/>
            <person name="Scott J."/>
            <person name="Pierce K.A."/>
            <person name="Xavier R.J."/>
            <person name="Alm E.J."/>
        </authorList>
    </citation>
    <scope>NUCLEOTIDE SEQUENCE [LARGE SCALE GENOMIC DNA]</scope>
    <source>
        <strain evidence="6 9">BIOML-A1</strain>
        <strain evidence="7 8">BIOML-A4</strain>
    </source>
</reference>
<feature type="transmembrane region" description="Helical" evidence="5">
    <location>
        <begin position="92"/>
        <end position="113"/>
    </location>
</feature>
<name>A0A4Q5HS33_9BACT</name>
<comment type="subunit">
    <text evidence="5">Forms a complex with TatA.</text>
</comment>
<dbReference type="EMBL" id="VVZA01000011">
    <property type="protein sequence ID" value="KAA5404115.1"/>
    <property type="molecule type" value="Genomic_DNA"/>
</dbReference>
<accession>A0A4Q5HS33</accession>
<keyword evidence="5" id="KW-0811">Translocation</keyword>
<dbReference type="Proteomes" id="UP000481616">
    <property type="component" value="Unassembled WGS sequence"/>
</dbReference>
<evidence type="ECO:0000313" key="6">
    <source>
        <dbReference type="EMBL" id="KAA5396754.1"/>
    </source>
</evidence>
<gene>
    <name evidence="5 7" type="primary">tatC</name>
    <name evidence="7" type="ORF">F2Y51_13765</name>
    <name evidence="6" type="ORF">F2Y58_14700</name>
</gene>
<dbReference type="InterPro" id="IPR002033">
    <property type="entry name" value="TatC"/>
</dbReference>
<evidence type="ECO:0000313" key="7">
    <source>
        <dbReference type="EMBL" id="KAA5404115.1"/>
    </source>
</evidence>
<dbReference type="Proteomes" id="UP000441162">
    <property type="component" value="Unassembled WGS sequence"/>
</dbReference>
<comment type="caution">
    <text evidence="7">The sequence shown here is derived from an EMBL/GenBank/DDBJ whole genome shotgun (WGS) entry which is preliminary data.</text>
</comment>
<comment type="function">
    <text evidence="5">Part of the twin-arginine translocation (Tat) system that transports large folded proteins containing a characteristic twin-arginine motif in their signal peptide across membranes.</text>
</comment>
<feature type="transmembrane region" description="Helical" evidence="5">
    <location>
        <begin position="178"/>
        <end position="204"/>
    </location>
</feature>
<evidence type="ECO:0000256" key="5">
    <source>
        <dbReference type="HAMAP-Rule" id="MF_00902"/>
    </source>
</evidence>